<sequence>MKINLRFRLLNHIVKSLMYEIRHTTGNNLRELFNKASSNTYYTVLILALLPILFSGCQPNRDQKENIDERLFQHHFITRDLPGTTDWGYGCSTLADFDMDGDLDYSFSGKEGLYWFENHSIDHWERHEVGELTLRALGANSMDVDNDGWPDIVIGGYWYRNSQNPREQKFERFQYDNRIQSNIHDVMFADMDGDGRNDLVVLGEGDGLFWYKLPSHPLKDENWERHTVTLDVLVKNDRIHGGIAPNGIGDLDGDNDNDLVLPDRWLENQENGTKWVKHALPFGKRGPFGLSSRNWIIDLDNDGDNDIVMADCDQQASRIAWLENNGGAIPAFTARFLPMSAPGIRGSFHSLFVGDLDNDGDIDILTCDQEDDSLPTEGAPPRWYVWENISTTSYPEFVEKVILNNKIGGHDALVGDVDGDGDLDIVSKVWNLWPESGNNGIEHGDILENRLINQPE</sequence>
<protein>
    <submittedName>
        <fullName evidence="2">VCBS repeat-containing protein</fullName>
    </submittedName>
</protein>
<reference evidence="2 3" key="1">
    <citation type="journal article" date="2015" name="Int. J. Syst. Evol. Microbiol.">
        <title>Mariniphaga sediminis sp. nov., isolated from coastal sediment.</title>
        <authorList>
            <person name="Wang F.Q."/>
            <person name="Shen Q.Y."/>
            <person name="Chen G.J."/>
            <person name="Du Z.J."/>
        </authorList>
    </citation>
    <scope>NUCLEOTIDE SEQUENCE [LARGE SCALE GENOMIC DNA]</scope>
    <source>
        <strain evidence="2 3">SY21</strain>
    </source>
</reference>
<name>A0A399D6V8_9BACT</name>
<dbReference type="SUPFAM" id="SSF69318">
    <property type="entry name" value="Integrin alpha N-terminal domain"/>
    <property type="match status" value="1"/>
</dbReference>
<dbReference type="EMBL" id="QWET01000004">
    <property type="protein sequence ID" value="RIH66120.1"/>
    <property type="molecule type" value="Genomic_DNA"/>
</dbReference>
<gene>
    <name evidence="2" type="ORF">D1164_07620</name>
</gene>
<dbReference type="PANTHER" id="PTHR44103:SF1">
    <property type="entry name" value="PROPROTEIN CONVERTASE P"/>
    <property type="match status" value="1"/>
</dbReference>
<evidence type="ECO:0000313" key="3">
    <source>
        <dbReference type="Proteomes" id="UP000266441"/>
    </source>
</evidence>
<evidence type="ECO:0000313" key="2">
    <source>
        <dbReference type="EMBL" id="RIH66120.1"/>
    </source>
</evidence>
<proteinExistence type="predicted"/>
<dbReference type="PANTHER" id="PTHR44103">
    <property type="entry name" value="PROPROTEIN CONVERTASE P"/>
    <property type="match status" value="1"/>
</dbReference>
<evidence type="ECO:0000256" key="1">
    <source>
        <dbReference type="ARBA" id="ARBA00022729"/>
    </source>
</evidence>
<keyword evidence="3" id="KW-1185">Reference proteome</keyword>
<dbReference type="AlphaFoldDB" id="A0A399D6V8"/>
<comment type="caution">
    <text evidence="2">The sequence shown here is derived from an EMBL/GenBank/DDBJ whole genome shotgun (WGS) entry which is preliminary data.</text>
</comment>
<dbReference type="InterPro" id="IPR013517">
    <property type="entry name" value="FG-GAP"/>
</dbReference>
<dbReference type="InterPro" id="IPR028994">
    <property type="entry name" value="Integrin_alpha_N"/>
</dbReference>
<accession>A0A399D6V8</accession>
<keyword evidence="1" id="KW-0732">Signal</keyword>
<dbReference type="Pfam" id="PF13517">
    <property type="entry name" value="FG-GAP_3"/>
    <property type="match status" value="2"/>
</dbReference>
<dbReference type="Proteomes" id="UP000266441">
    <property type="component" value="Unassembled WGS sequence"/>
</dbReference>
<dbReference type="OrthoDB" id="9800955at2"/>
<dbReference type="Gene3D" id="2.130.10.130">
    <property type="entry name" value="Integrin alpha, N-terminal"/>
    <property type="match status" value="1"/>
</dbReference>
<organism evidence="2 3">
    <name type="scientific">Mariniphaga sediminis</name>
    <dbReference type="NCBI Taxonomy" id="1628158"/>
    <lineage>
        <taxon>Bacteria</taxon>
        <taxon>Pseudomonadati</taxon>
        <taxon>Bacteroidota</taxon>
        <taxon>Bacteroidia</taxon>
        <taxon>Marinilabiliales</taxon>
        <taxon>Prolixibacteraceae</taxon>
        <taxon>Mariniphaga</taxon>
    </lineage>
</organism>